<dbReference type="Proteomes" id="UP000306272">
    <property type="component" value="Unassembled WGS sequence"/>
</dbReference>
<dbReference type="EMBL" id="VDDB01000006">
    <property type="protein sequence ID" value="TNB97951.1"/>
    <property type="molecule type" value="Genomic_DNA"/>
</dbReference>
<evidence type="ECO:0000313" key="2">
    <source>
        <dbReference type="Proteomes" id="UP000306272"/>
    </source>
</evidence>
<comment type="caution">
    <text evidence="1">The sequence shown here is derived from an EMBL/GenBank/DDBJ whole genome shotgun (WGS) entry which is preliminary data.</text>
</comment>
<dbReference type="RefSeq" id="WP_139054105.1">
    <property type="nucleotide sequence ID" value="NZ_VDDB01000006.1"/>
</dbReference>
<keyword evidence="2" id="KW-1185">Reference proteome</keyword>
<evidence type="ECO:0000313" key="1">
    <source>
        <dbReference type="EMBL" id="TNB97951.1"/>
    </source>
</evidence>
<sequence>MNEDIPAYQKLQGMEMAFVEGVLERRHDEVVGSTIGYTVTFEMSLDFTHFVQMANAHIPEYLRSEVNAIRPELMGLAYHYSYNYFAGSAGNIGTKEDLFDVFTGAANYLDIWGEGALWRRYGKPEFAMVKGKLQVTARQDFCFPPSTEREIQIADLPIIQFQWALNLMRGHTFQGGLGLNRLLDEWRAPASIVILGYAQADLVPVGEEMIRRDALYVNGKELTFGRISPEQILKAG</sequence>
<name>A0A5C4L1K3_PSEJE</name>
<dbReference type="AlphaFoldDB" id="A0A5C4L1K3"/>
<protein>
    <submittedName>
        <fullName evidence="1">Uncharacterized protein</fullName>
    </submittedName>
</protein>
<proteinExistence type="predicted"/>
<accession>A0A5C4L1K3</accession>
<reference evidence="1" key="1">
    <citation type="submission" date="2019-06" db="EMBL/GenBank/DDBJ databases">
        <title>Pseudomonas-derived Butenolides : (Bio)synthesis of Styrolides.</title>
        <authorList>
            <person name="Klapper M."/>
            <person name="Chowdhury S."/>
            <person name="Stallforth P."/>
        </authorList>
    </citation>
    <scope>NUCLEOTIDE SEQUENCE [LARGE SCALE GENOMIC DNA]</scope>
    <source>
        <strain evidence="1">EC-S101</strain>
    </source>
</reference>
<organism evidence="1 2">
    <name type="scientific">Pseudomonas jessenii</name>
    <dbReference type="NCBI Taxonomy" id="77298"/>
    <lineage>
        <taxon>Bacteria</taxon>
        <taxon>Pseudomonadati</taxon>
        <taxon>Pseudomonadota</taxon>
        <taxon>Gammaproteobacteria</taxon>
        <taxon>Pseudomonadales</taxon>
        <taxon>Pseudomonadaceae</taxon>
        <taxon>Pseudomonas</taxon>
    </lineage>
</organism>
<gene>
    <name evidence="1" type="ORF">FHG55_07425</name>
</gene>